<organism evidence="2 3">
    <name type="scientific">Nosema granulosis</name>
    <dbReference type="NCBI Taxonomy" id="83296"/>
    <lineage>
        <taxon>Eukaryota</taxon>
        <taxon>Fungi</taxon>
        <taxon>Fungi incertae sedis</taxon>
        <taxon>Microsporidia</taxon>
        <taxon>Nosematidae</taxon>
        <taxon>Nosema</taxon>
    </lineage>
</organism>
<protein>
    <submittedName>
        <fullName evidence="2">Uncharacterized protein</fullName>
    </submittedName>
</protein>
<feature type="chain" id="PRO_5040510932" evidence="1">
    <location>
        <begin position="18"/>
        <end position="163"/>
    </location>
</feature>
<dbReference type="EMBL" id="SBJO01000020">
    <property type="protein sequence ID" value="KAF9764495.1"/>
    <property type="molecule type" value="Genomic_DNA"/>
</dbReference>
<reference evidence="2 3" key="1">
    <citation type="journal article" date="2020" name="Genome Biol. Evol.">
        <title>Comparative genomics of strictly vertically transmitted, feminizing microsporidia endosymbionts of amphipod crustaceans.</title>
        <authorList>
            <person name="Cormier A."/>
            <person name="Chebbi M.A."/>
            <person name="Giraud I."/>
            <person name="Wattier R."/>
            <person name="Teixeira M."/>
            <person name="Gilbert C."/>
            <person name="Rigaud T."/>
            <person name="Cordaux R."/>
        </authorList>
    </citation>
    <scope>NUCLEOTIDE SEQUENCE [LARGE SCALE GENOMIC DNA]</scope>
    <source>
        <strain evidence="2 3">Ou3-Ou53</strain>
    </source>
</reference>
<keyword evidence="1" id="KW-0732">Signal</keyword>
<dbReference type="OrthoDB" id="2198825at2759"/>
<feature type="signal peptide" evidence="1">
    <location>
        <begin position="1"/>
        <end position="17"/>
    </location>
</feature>
<proteinExistence type="predicted"/>
<keyword evidence="3" id="KW-1185">Reference proteome</keyword>
<dbReference type="AlphaFoldDB" id="A0A9P6H189"/>
<accession>A0A9P6H189</accession>
<gene>
    <name evidence="2" type="ORF">NGRA_0521</name>
</gene>
<sequence length="163" mass="18517">MKLLSIMSLLFLVRVLCDSYLIGLQLSVFPKKILEFNDVNIGKISLVRNSKKYYLKKHTKYLFNDNGTLKIGGGKTPFTLDENFFGTQIKTDDLCLTSELGNISLSKCCADDEFCSVRQSFSISYFNNSEESSFAETDGESLIDRLQTKYPNFKDLEEEVLGE</sequence>
<evidence type="ECO:0000313" key="2">
    <source>
        <dbReference type="EMBL" id="KAF9764495.1"/>
    </source>
</evidence>
<evidence type="ECO:0000313" key="3">
    <source>
        <dbReference type="Proteomes" id="UP000740883"/>
    </source>
</evidence>
<name>A0A9P6H189_9MICR</name>
<comment type="caution">
    <text evidence="2">The sequence shown here is derived from an EMBL/GenBank/DDBJ whole genome shotgun (WGS) entry which is preliminary data.</text>
</comment>
<dbReference type="Proteomes" id="UP000740883">
    <property type="component" value="Unassembled WGS sequence"/>
</dbReference>
<evidence type="ECO:0000256" key="1">
    <source>
        <dbReference type="SAM" id="SignalP"/>
    </source>
</evidence>